<feature type="domain" description="PKD" evidence="2">
    <location>
        <begin position="444"/>
        <end position="486"/>
    </location>
</feature>
<proteinExistence type="predicted"/>
<gene>
    <name evidence="3" type="ORF">FHR36_003636</name>
</gene>
<evidence type="ECO:0000259" key="2">
    <source>
        <dbReference type="PROSITE" id="PS50093"/>
    </source>
</evidence>
<dbReference type="CDD" id="cd00146">
    <property type="entry name" value="PKD"/>
    <property type="match status" value="2"/>
</dbReference>
<evidence type="ECO:0000313" key="3">
    <source>
        <dbReference type="EMBL" id="MCP2310503.1"/>
    </source>
</evidence>
<dbReference type="Gene3D" id="2.160.20.10">
    <property type="entry name" value="Single-stranded right-handed beta-helix, Pectin lyase-like"/>
    <property type="match status" value="1"/>
</dbReference>
<dbReference type="SUPFAM" id="SSF51126">
    <property type="entry name" value="Pectin lyase-like"/>
    <property type="match status" value="1"/>
</dbReference>
<dbReference type="Pfam" id="PF00801">
    <property type="entry name" value="PKD"/>
    <property type="match status" value="1"/>
</dbReference>
<dbReference type="InterPro" id="IPR012334">
    <property type="entry name" value="Pectin_lyas_fold"/>
</dbReference>
<feature type="signal peptide" evidence="1">
    <location>
        <begin position="1"/>
        <end position="31"/>
    </location>
</feature>
<dbReference type="PROSITE" id="PS50093">
    <property type="entry name" value="PKD"/>
    <property type="match status" value="2"/>
</dbReference>
<organism evidence="3 4">
    <name type="scientific">Kitasatospora paracochleata</name>
    <dbReference type="NCBI Taxonomy" id="58354"/>
    <lineage>
        <taxon>Bacteria</taxon>
        <taxon>Bacillati</taxon>
        <taxon>Actinomycetota</taxon>
        <taxon>Actinomycetes</taxon>
        <taxon>Kitasatosporales</taxon>
        <taxon>Streptomycetaceae</taxon>
        <taxon>Kitasatospora</taxon>
    </lineage>
</organism>
<accession>A0ABT1IZE0</accession>
<dbReference type="EMBL" id="JAMZDX010000003">
    <property type="protein sequence ID" value="MCP2310503.1"/>
    <property type="molecule type" value="Genomic_DNA"/>
</dbReference>
<dbReference type="InterPro" id="IPR039448">
    <property type="entry name" value="Beta_helix"/>
</dbReference>
<evidence type="ECO:0000313" key="4">
    <source>
        <dbReference type="Proteomes" id="UP001206483"/>
    </source>
</evidence>
<dbReference type="InterPro" id="IPR013783">
    <property type="entry name" value="Ig-like_fold"/>
</dbReference>
<dbReference type="Gene3D" id="2.60.40.10">
    <property type="entry name" value="Immunoglobulins"/>
    <property type="match status" value="2"/>
</dbReference>
<dbReference type="SUPFAM" id="SSF49299">
    <property type="entry name" value="PKD domain"/>
    <property type="match status" value="2"/>
</dbReference>
<name>A0ABT1IZE0_9ACTN</name>
<keyword evidence="4" id="KW-1185">Reference proteome</keyword>
<keyword evidence="1" id="KW-0732">Signal</keyword>
<dbReference type="SUPFAM" id="SSF89372">
    <property type="entry name" value="Fucose-specific lectin"/>
    <property type="match status" value="1"/>
</dbReference>
<evidence type="ECO:0000256" key="1">
    <source>
        <dbReference type="SAM" id="SignalP"/>
    </source>
</evidence>
<dbReference type="SMART" id="SM00089">
    <property type="entry name" value="PKD"/>
    <property type="match status" value="2"/>
</dbReference>
<feature type="domain" description="PKD" evidence="2">
    <location>
        <begin position="534"/>
        <end position="586"/>
    </location>
</feature>
<dbReference type="InterPro" id="IPR011050">
    <property type="entry name" value="Pectin_lyase_fold/virulence"/>
</dbReference>
<dbReference type="Proteomes" id="UP001206483">
    <property type="component" value="Unassembled WGS sequence"/>
</dbReference>
<dbReference type="Pfam" id="PF18911">
    <property type="entry name" value="PKD_4"/>
    <property type="match status" value="1"/>
</dbReference>
<reference evidence="3 4" key="1">
    <citation type="submission" date="2022-06" db="EMBL/GenBank/DDBJ databases">
        <title>Sequencing the genomes of 1000 actinobacteria strains.</title>
        <authorList>
            <person name="Klenk H.-P."/>
        </authorList>
    </citation>
    <scope>NUCLEOTIDE SEQUENCE [LARGE SCALE GENOMIC DNA]</scope>
    <source>
        <strain evidence="3 4">DSM 41656</strain>
    </source>
</reference>
<dbReference type="Pfam" id="PF13229">
    <property type="entry name" value="Beta_helix"/>
    <property type="match status" value="1"/>
</dbReference>
<protein>
    <submittedName>
        <fullName evidence="3">PKD repeat protein</fullName>
    </submittedName>
</protein>
<feature type="chain" id="PRO_5045878038" evidence="1">
    <location>
        <begin position="32"/>
        <end position="901"/>
    </location>
</feature>
<sequence length="901" mass="91074">MSIVRLRQSAALTVAAVTSLLALPAAAPSAAADTTTLYVNNRSATCTDIGAGTEAQPYCTISAAANAVLPGQTVRVASAGKTYRESVHLTHSGTPEQPITFVGVALPPYPLPYQFPTVIPAVASDSALTLAGVHDVVVRGFSFNNPLTAEAGAVVTVTDSARVTVDRSSIGKPTAGIAITGASDHVTVSRDLFSSSGGVTVGAGVHDSLITANDFNRTKSAAVTVTDAPGIAVTNNTIAFSCRESVKIDGASAGALVENNVITADHPGQSGTCTTAADRGETEISVSTASTAGSKVDYNTVHPWADASAYTWAGTTYPTATAFHTATGQAAHDADLDLAFTTPFWFGGNGLPASAAAAIDSADPTAPGVDTDRIGVKPGDDPAVANTAPGGGVRDRGAYELTGQDSVAVATAGADVTSAQGPAPFTAKLTAAAVNDWGVAQADYFFDFGDGSEPVHSPTPTVTHVYATPGTYQVNVLATDAQGGRVYGQSAGRVVVNQPGELTTDLTVGVDSGLILTVDPAARSPWVIAKEDIDFGDGTHRAFSGAGATSHQYNAPGTYIVTVTVTDESGRTVVSTKTVEATNASYTAALQPGERVQLLGGTAGGLEYSGANYTGKVWAPFLPVPQGGASFEPKDVMSMASATTADQYLRAFVLVNGKIYSAERNLGPASGGVAQGQWLPWKEVSGTGSLAGISQISAASIGNSTHLVAVAGGRVYEASSDRATGMWSAWGDVTAATGIPAGVTSVAAGTTGNALHIAILGSDGHLRVADGDYTKGRWSYGDVTAAYGSPAWMTAVAAAPTPGSRFHVVVLAGGRVHETTGDYAQGYWTGWGDISAASGLSGINGVAAASTGNSLRLFTLDRFGIVSNINGDYTAGQWSAAAQVPGSPVFGPQSVIAAAGL</sequence>
<comment type="caution">
    <text evidence="3">The sequence shown here is derived from an EMBL/GenBank/DDBJ whole genome shotgun (WGS) entry which is preliminary data.</text>
</comment>
<dbReference type="InterPro" id="IPR000601">
    <property type="entry name" value="PKD_dom"/>
</dbReference>
<dbReference type="InterPro" id="IPR022409">
    <property type="entry name" value="PKD/Chitinase_dom"/>
</dbReference>
<dbReference type="InterPro" id="IPR035986">
    <property type="entry name" value="PKD_dom_sf"/>
</dbReference>